<evidence type="ECO:0000256" key="1">
    <source>
        <dbReference type="SAM" id="Phobius"/>
    </source>
</evidence>
<dbReference type="Pfam" id="PF00892">
    <property type="entry name" value="EamA"/>
    <property type="match status" value="2"/>
</dbReference>
<dbReference type="SUPFAM" id="SSF103481">
    <property type="entry name" value="Multidrug resistance efflux transporter EmrE"/>
    <property type="match status" value="2"/>
</dbReference>
<reference evidence="3 4" key="1">
    <citation type="journal article" date="2018" name="Nat. Biotechnol.">
        <title>A standardized bacterial taxonomy based on genome phylogeny substantially revises the tree of life.</title>
        <authorList>
            <person name="Parks D.H."/>
            <person name="Chuvochina M."/>
            <person name="Waite D.W."/>
            <person name="Rinke C."/>
            <person name="Skarshewski A."/>
            <person name="Chaumeil P.A."/>
            <person name="Hugenholtz P."/>
        </authorList>
    </citation>
    <scope>NUCLEOTIDE SEQUENCE [LARGE SCALE GENOMIC DNA]</scope>
    <source>
        <strain evidence="3">UBA8739</strain>
    </source>
</reference>
<keyword evidence="1" id="KW-0472">Membrane</keyword>
<feature type="transmembrane region" description="Helical" evidence="1">
    <location>
        <begin position="40"/>
        <end position="58"/>
    </location>
</feature>
<comment type="caution">
    <text evidence="3">The sequence shown here is derived from an EMBL/GenBank/DDBJ whole genome shotgun (WGS) entry which is preliminary data.</text>
</comment>
<keyword evidence="1" id="KW-1133">Transmembrane helix</keyword>
<feature type="transmembrane region" description="Helical" evidence="1">
    <location>
        <begin position="97"/>
        <end position="115"/>
    </location>
</feature>
<dbReference type="AlphaFoldDB" id="A0A3B9IK81"/>
<feature type="transmembrane region" description="Helical" evidence="1">
    <location>
        <begin position="252"/>
        <end position="271"/>
    </location>
</feature>
<organism evidence="3 4">
    <name type="scientific">Tistrella mobilis</name>
    <dbReference type="NCBI Taxonomy" id="171437"/>
    <lineage>
        <taxon>Bacteria</taxon>
        <taxon>Pseudomonadati</taxon>
        <taxon>Pseudomonadota</taxon>
        <taxon>Alphaproteobacteria</taxon>
        <taxon>Geminicoccales</taxon>
        <taxon>Geminicoccaceae</taxon>
        <taxon>Tistrella</taxon>
    </lineage>
</organism>
<feature type="transmembrane region" description="Helical" evidence="1">
    <location>
        <begin position="160"/>
        <end position="179"/>
    </location>
</feature>
<proteinExistence type="predicted"/>
<sequence>MFMALSTQARGTALATAGILTLTPDTLLVRLIAADPWLLLFWRGGLMALTILIAWWAVTREPPWRALTRIGRTGWASGMALGLGSVCFILSLNYTAVANTLVIISSGSLFGALLSRAFLGEPVPLRTWAAIGAALAGIALLVFGGRIFGDDAAGQTGSRLGDLIALVAALLMAIHLVILRASGGRIPSTPVVGVGGLTCCITGLAVALGLGLRPLLPDADVVPLVLVYGLVVLPVSFALISSAPRYIPAAEVSLIMLAEAVIGPFWVWLAVDEVPPTATFAGGAVVLTTLILHGIAGFRAERRRRLA</sequence>
<dbReference type="InterPro" id="IPR037185">
    <property type="entry name" value="EmrE-like"/>
</dbReference>
<dbReference type="GO" id="GO:0016020">
    <property type="term" value="C:membrane"/>
    <property type="evidence" value="ECO:0007669"/>
    <property type="project" value="InterPro"/>
</dbReference>
<dbReference type="PANTHER" id="PTHR22911">
    <property type="entry name" value="ACYL-MALONYL CONDENSING ENZYME-RELATED"/>
    <property type="match status" value="1"/>
</dbReference>
<evidence type="ECO:0000313" key="3">
    <source>
        <dbReference type="EMBL" id="HAE48284.1"/>
    </source>
</evidence>
<keyword evidence="1" id="KW-0812">Transmembrane</keyword>
<evidence type="ECO:0000313" key="4">
    <source>
        <dbReference type="Proteomes" id="UP000257706"/>
    </source>
</evidence>
<dbReference type="Proteomes" id="UP000257706">
    <property type="component" value="Unassembled WGS sequence"/>
</dbReference>
<feature type="transmembrane region" description="Helical" evidence="1">
    <location>
        <begin position="277"/>
        <end position="298"/>
    </location>
</feature>
<dbReference type="InterPro" id="IPR000620">
    <property type="entry name" value="EamA_dom"/>
</dbReference>
<protein>
    <submittedName>
        <fullName evidence="3">EamA/RhaT family transporter</fullName>
    </submittedName>
</protein>
<accession>A0A3B9IK81</accession>
<gene>
    <name evidence="3" type="ORF">DCK97_12770</name>
</gene>
<feature type="transmembrane region" description="Helical" evidence="1">
    <location>
        <begin position="70"/>
        <end position="91"/>
    </location>
</feature>
<feature type="transmembrane region" description="Helical" evidence="1">
    <location>
        <begin position="191"/>
        <end position="215"/>
    </location>
</feature>
<dbReference type="EMBL" id="DMAI01000201">
    <property type="protein sequence ID" value="HAE48284.1"/>
    <property type="molecule type" value="Genomic_DNA"/>
</dbReference>
<feature type="domain" description="EamA" evidence="2">
    <location>
        <begin position="33"/>
        <end position="142"/>
    </location>
</feature>
<feature type="domain" description="EamA" evidence="2">
    <location>
        <begin position="160"/>
        <end position="292"/>
    </location>
</feature>
<feature type="transmembrane region" description="Helical" evidence="1">
    <location>
        <begin position="127"/>
        <end position="148"/>
    </location>
</feature>
<name>A0A3B9IK81_9PROT</name>
<evidence type="ECO:0000259" key="2">
    <source>
        <dbReference type="Pfam" id="PF00892"/>
    </source>
</evidence>
<feature type="transmembrane region" description="Helical" evidence="1">
    <location>
        <begin position="221"/>
        <end position="240"/>
    </location>
</feature>